<evidence type="ECO:0000256" key="4">
    <source>
        <dbReference type="ARBA" id="ARBA00023136"/>
    </source>
</evidence>
<comment type="subcellular location">
    <subcellularLocation>
        <location evidence="1">Membrane</location>
        <topology evidence="1">Multi-pass membrane protein</topology>
    </subcellularLocation>
</comment>
<dbReference type="EMBL" id="MEUF01000002">
    <property type="protein sequence ID" value="OGC36962.1"/>
    <property type="molecule type" value="Genomic_DNA"/>
</dbReference>
<evidence type="ECO:0000259" key="6">
    <source>
        <dbReference type="Pfam" id="PF04893"/>
    </source>
</evidence>
<gene>
    <name evidence="7" type="ORF">A2311_04850</name>
</gene>
<feature type="transmembrane region" description="Helical" evidence="5">
    <location>
        <begin position="155"/>
        <end position="175"/>
    </location>
</feature>
<evidence type="ECO:0000256" key="1">
    <source>
        <dbReference type="ARBA" id="ARBA00004141"/>
    </source>
</evidence>
<feature type="domain" description="Yip1" evidence="6">
    <location>
        <begin position="3"/>
        <end position="204"/>
    </location>
</feature>
<comment type="caution">
    <text evidence="7">The sequence shown here is derived from an EMBL/GenBank/DDBJ whole genome shotgun (WGS) entry which is preliminary data.</text>
</comment>
<dbReference type="InterPro" id="IPR006977">
    <property type="entry name" value="Yip1_dom"/>
</dbReference>
<evidence type="ECO:0000313" key="8">
    <source>
        <dbReference type="Proteomes" id="UP000178951"/>
    </source>
</evidence>
<sequence>MIISRPILFFSRLKEENWRGQSLTFLLITAWLLAFFMSIAVFILQYIPIGATLVEGIAGWKFVTILPVLLALAIIFFLITLLIMGGLLVGLFFTGFFLIGYCLHYLAALWGGKGNLNRIIQSSFYSSAAVQALLFGLFLALTVKAGWLTFPLFKVGFNFLIVLIVIFSYGLWAIMVRKVYGLPKWQSFIVAIVPSLLLLILLFIFDKIALQKVEAWITPLK</sequence>
<dbReference type="STRING" id="1802583.A2311_04850"/>
<keyword evidence="4 5" id="KW-0472">Membrane</keyword>
<proteinExistence type="predicted"/>
<dbReference type="Proteomes" id="UP000178951">
    <property type="component" value="Unassembled WGS sequence"/>
</dbReference>
<feature type="transmembrane region" description="Helical" evidence="5">
    <location>
        <begin position="91"/>
        <end position="112"/>
    </location>
</feature>
<protein>
    <recommendedName>
        <fullName evidence="6">Yip1 domain-containing protein</fullName>
    </recommendedName>
</protein>
<evidence type="ECO:0000313" key="7">
    <source>
        <dbReference type="EMBL" id="OGC36962.1"/>
    </source>
</evidence>
<evidence type="ECO:0000256" key="2">
    <source>
        <dbReference type="ARBA" id="ARBA00022692"/>
    </source>
</evidence>
<reference evidence="7 8" key="1">
    <citation type="journal article" date="2016" name="Nat. Commun.">
        <title>Thousands of microbial genomes shed light on interconnected biogeochemical processes in an aquifer system.</title>
        <authorList>
            <person name="Anantharaman K."/>
            <person name="Brown C.T."/>
            <person name="Hug L.A."/>
            <person name="Sharon I."/>
            <person name="Castelle C.J."/>
            <person name="Probst A.J."/>
            <person name="Thomas B.C."/>
            <person name="Singh A."/>
            <person name="Wilkins M.J."/>
            <person name="Karaoz U."/>
            <person name="Brodie E.L."/>
            <person name="Williams K.H."/>
            <person name="Hubbard S.S."/>
            <person name="Banfield J.F."/>
        </authorList>
    </citation>
    <scope>NUCLEOTIDE SEQUENCE [LARGE SCALE GENOMIC DNA]</scope>
</reference>
<dbReference type="AlphaFoldDB" id="A0A1F4TWC7"/>
<keyword evidence="2 5" id="KW-0812">Transmembrane</keyword>
<accession>A0A1F4TWC7</accession>
<evidence type="ECO:0000256" key="3">
    <source>
        <dbReference type="ARBA" id="ARBA00022989"/>
    </source>
</evidence>
<feature type="transmembrane region" description="Helical" evidence="5">
    <location>
        <begin position="59"/>
        <end position="84"/>
    </location>
</feature>
<feature type="transmembrane region" description="Helical" evidence="5">
    <location>
        <begin position="187"/>
        <end position="205"/>
    </location>
</feature>
<dbReference type="GO" id="GO:0016020">
    <property type="term" value="C:membrane"/>
    <property type="evidence" value="ECO:0007669"/>
    <property type="project" value="UniProtKB-SubCell"/>
</dbReference>
<evidence type="ECO:0000256" key="5">
    <source>
        <dbReference type="SAM" id="Phobius"/>
    </source>
</evidence>
<organism evidence="7 8">
    <name type="scientific">candidate division WOR-1 bacterium RIFOXYB2_FULL_48_7</name>
    <dbReference type="NCBI Taxonomy" id="1802583"/>
    <lineage>
        <taxon>Bacteria</taxon>
        <taxon>Bacillati</taxon>
        <taxon>Saganbacteria</taxon>
    </lineage>
</organism>
<dbReference type="Pfam" id="PF04893">
    <property type="entry name" value="Yip1"/>
    <property type="match status" value="1"/>
</dbReference>
<keyword evidence="3 5" id="KW-1133">Transmembrane helix</keyword>
<name>A0A1F4TWC7_UNCSA</name>
<feature type="transmembrane region" description="Helical" evidence="5">
    <location>
        <begin position="124"/>
        <end position="143"/>
    </location>
</feature>
<feature type="transmembrane region" description="Helical" evidence="5">
    <location>
        <begin position="21"/>
        <end position="47"/>
    </location>
</feature>